<dbReference type="EMBL" id="CP017146">
    <property type="protein sequence ID" value="QHO70130.1"/>
    <property type="molecule type" value="Genomic_DNA"/>
</dbReference>
<protein>
    <recommendedName>
        <fullName evidence="3">Antitoxin Xre/MbcA/ParS-like toxin-binding domain-containing protein</fullName>
    </recommendedName>
</protein>
<proteinExistence type="predicted"/>
<evidence type="ECO:0000313" key="2">
    <source>
        <dbReference type="Proteomes" id="UP000464507"/>
    </source>
</evidence>
<organism evidence="1 2">
    <name type="scientific">Marisediminicola antarctica</name>
    <dbReference type="NCBI Taxonomy" id="674079"/>
    <lineage>
        <taxon>Bacteria</taxon>
        <taxon>Bacillati</taxon>
        <taxon>Actinomycetota</taxon>
        <taxon>Actinomycetes</taxon>
        <taxon>Micrococcales</taxon>
        <taxon>Microbacteriaceae</taxon>
        <taxon>Marisediminicola</taxon>
    </lineage>
</organism>
<reference evidence="1 2" key="1">
    <citation type="submission" date="2016-09" db="EMBL/GenBank/DDBJ databases">
        <title>Complete genome sequence of microbes from the polar regions.</title>
        <authorList>
            <person name="Liao L."/>
            <person name="Chen B."/>
        </authorList>
    </citation>
    <scope>NUCLEOTIDE SEQUENCE [LARGE SCALE GENOMIC DNA]</scope>
    <source>
        <strain evidence="1 2">ZS314</strain>
    </source>
</reference>
<name>A0A7L5AHS3_9MICO</name>
<dbReference type="KEGG" id="mant:BHD05_11240"/>
<evidence type="ECO:0008006" key="3">
    <source>
        <dbReference type="Google" id="ProtNLM"/>
    </source>
</evidence>
<dbReference type="Proteomes" id="UP000464507">
    <property type="component" value="Chromosome"/>
</dbReference>
<accession>A0A7L5AHS3</accession>
<sequence>MGGRRDGDAGDEPARRDDKLWEELVGPFYDITSICRSLDVSPEVARRMVERGELLGLPLRGGEFIFPSRQFGVRVELPPGLPEVLTAMRASLDPWGSALWLFQPSPIEFDGLTAVEMMRAGRLESVLAIAQELGRFWDS</sequence>
<dbReference type="RefSeq" id="WP_161886518.1">
    <property type="nucleotide sequence ID" value="NZ_CP017146.1"/>
</dbReference>
<evidence type="ECO:0000313" key="1">
    <source>
        <dbReference type="EMBL" id="QHO70130.1"/>
    </source>
</evidence>
<gene>
    <name evidence="1" type="ORF">BHD05_11240</name>
</gene>
<dbReference type="AlphaFoldDB" id="A0A7L5AHS3"/>
<keyword evidence="2" id="KW-1185">Reference proteome</keyword>
<dbReference type="OrthoDB" id="4965902at2"/>